<evidence type="ECO:0000313" key="3">
    <source>
        <dbReference type="EMBL" id="CAF2115635.1"/>
    </source>
</evidence>
<proteinExistence type="predicted"/>
<sequence>MQAMNFLQQTSRRLVINTSRPTFSALSYSKSSETQAKTDANRVESNSVTPNDLLEAKRLAQTTPNGKTIHIIKSSEKFSSGLSPIQAASSITPTGAGLFQDAKVSNTPVSPGIPITASVPSTPEKEHTRKEEQIPASGFSAFLRGIHSGLPLFPSSKKSSTPINIATTREYFLPLTRPSLIRLIATDSHFGDDPDGRHLFHELCHGFDSAVVQHYYPILNELKHLFNPLNPDNETLDNRRISYRDRLDNEYWLLQKINDLLHRANFTELPRNILLDKFIQQKDSSSNVNIKIDGYDYDVLKFWILGREQMLMGEKPWWKKIFQKNKQTVSRDYFKRVILAVRLKGQDRLYLKAFRDIPLENLTQLLPMGKLQVGNFEKQLASLAFLLGIGTVTTQLITTMANYPMPGLVVGGSSLTVLLGTWSLRNMHTSKINYLSQMSRLLFYKNVASNKQLLAMIIDRAEDELSKEVLLVYMFILSKQKQNGALTKKNLELEIENWIRSKTNTDITFNSDQSVEFLRKLGILLPDDPTRPTCLHVIPYKQVVGILPKISRTLSEKNEEWDLIEGYDKKYFELDWKTVLNEDKLLNKSGWH</sequence>
<accession>A0A819BNQ7</accession>
<dbReference type="EMBL" id="CAJOBF010000361">
    <property type="protein sequence ID" value="CAF3804771.1"/>
    <property type="molecule type" value="Genomic_DNA"/>
</dbReference>
<dbReference type="Proteomes" id="UP000663856">
    <property type="component" value="Unassembled WGS sequence"/>
</dbReference>
<organism evidence="5 7">
    <name type="scientific">Rotaria magnacalcarata</name>
    <dbReference type="NCBI Taxonomy" id="392030"/>
    <lineage>
        <taxon>Eukaryota</taxon>
        <taxon>Metazoa</taxon>
        <taxon>Spiralia</taxon>
        <taxon>Gnathifera</taxon>
        <taxon>Rotifera</taxon>
        <taxon>Eurotatoria</taxon>
        <taxon>Bdelloidea</taxon>
        <taxon>Philodinida</taxon>
        <taxon>Philodinidae</taxon>
        <taxon>Rotaria</taxon>
    </lineage>
</organism>
<gene>
    <name evidence="6" type="ORF">OVN521_LOCUS10238</name>
    <name evidence="5" type="ORF">UXM345_LOCUS5025</name>
    <name evidence="3" type="ORF">WKI299_LOCUS23149</name>
    <name evidence="4" type="ORF">XDN619_LOCUS28439</name>
</gene>
<dbReference type="PANTHER" id="PTHR16095">
    <property type="entry name" value="TRANSMEMBRANE PROTEIN 143 FAMILY MEMBER"/>
    <property type="match status" value="1"/>
</dbReference>
<dbReference type="PANTHER" id="PTHR16095:SF11">
    <property type="entry name" value="TRANSMEMBRANE PROTEIN 143"/>
    <property type="match status" value="1"/>
</dbReference>
<protein>
    <submittedName>
        <fullName evidence="5">Uncharacterized protein</fullName>
    </submittedName>
</protein>
<evidence type="ECO:0000313" key="7">
    <source>
        <dbReference type="Proteomes" id="UP000663842"/>
    </source>
</evidence>
<comment type="caution">
    <text evidence="5">The sequence shown here is derived from an EMBL/GenBank/DDBJ whole genome shotgun (WGS) entry which is preliminary data.</text>
</comment>
<evidence type="ECO:0000313" key="6">
    <source>
        <dbReference type="EMBL" id="CAF3914686.1"/>
    </source>
</evidence>
<evidence type="ECO:0000256" key="1">
    <source>
        <dbReference type="ARBA" id="ARBA00022553"/>
    </source>
</evidence>
<dbReference type="Proteomes" id="UP000663887">
    <property type="component" value="Unassembled WGS sequence"/>
</dbReference>
<dbReference type="EMBL" id="CAJOBG010001294">
    <property type="protein sequence ID" value="CAF3914686.1"/>
    <property type="molecule type" value="Genomic_DNA"/>
</dbReference>
<keyword evidence="8" id="KW-1185">Reference proteome</keyword>
<evidence type="ECO:0000313" key="8">
    <source>
        <dbReference type="Proteomes" id="UP000663866"/>
    </source>
</evidence>
<dbReference type="Pfam" id="PF12576">
    <property type="entry name" value="DUF3754"/>
    <property type="match status" value="1"/>
</dbReference>
<dbReference type="Proteomes" id="UP000663866">
    <property type="component" value="Unassembled WGS sequence"/>
</dbReference>
<dbReference type="InterPro" id="IPR022227">
    <property type="entry name" value="DUF3754"/>
</dbReference>
<evidence type="ECO:0000256" key="2">
    <source>
        <dbReference type="SAM" id="MobiDB-lite"/>
    </source>
</evidence>
<dbReference type="Proteomes" id="UP000663842">
    <property type="component" value="Unassembled WGS sequence"/>
</dbReference>
<dbReference type="AlphaFoldDB" id="A0A819BNQ7"/>
<keyword evidence="1" id="KW-0597">Phosphoprotein</keyword>
<name>A0A819BNQ7_9BILA</name>
<evidence type="ECO:0000313" key="5">
    <source>
        <dbReference type="EMBL" id="CAF3804771.1"/>
    </source>
</evidence>
<dbReference type="EMBL" id="CAJNRF010009972">
    <property type="protein sequence ID" value="CAF2115635.1"/>
    <property type="molecule type" value="Genomic_DNA"/>
</dbReference>
<evidence type="ECO:0000313" key="4">
    <source>
        <dbReference type="EMBL" id="CAF2149831.1"/>
    </source>
</evidence>
<dbReference type="EMBL" id="CAJNRG010013575">
    <property type="protein sequence ID" value="CAF2149831.1"/>
    <property type="molecule type" value="Genomic_DNA"/>
</dbReference>
<reference evidence="5" key="1">
    <citation type="submission" date="2021-02" db="EMBL/GenBank/DDBJ databases">
        <authorList>
            <person name="Nowell W R."/>
        </authorList>
    </citation>
    <scope>NUCLEOTIDE SEQUENCE</scope>
</reference>
<feature type="region of interest" description="Disordered" evidence="2">
    <location>
        <begin position="27"/>
        <end position="46"/>
    </location>
</feature>